<feature type="chain" id="PRO_5015653943" evidence="1">
    <location>
        <begin position="29"/>
        <end position="138"/>
    </location>
</feature>
<dbReference type="EMBL" id="PTRA01000007">
    <property type="protein sequence ID" value="PQA54113.1"/>
    <property type="molecule type" value="Genomic_DNA"/>
</dbReference>
<gene>
    <name evidence="3" type="ORF">C5O19_23395</name>
</gene>
<evidence type="ECO:0000313" key="4">
    <source>
        <dbReference type="Proteomes" id="UP000239590"/>
    </source>
</evidence>
<organism evidence="3 4">
    <name type="scientific">Siphonobacter curvatus</name>
    <dbReference type="NCBI Taxonomy" id="2094562"/>
    <lineage>
        <taxon>Bacteria</taxon>
        <taxon>Pseudomonadati</taxon>
        <taxon>Bacteroidota</taxon>
        <taxon>Cytophagia</taxon>
        <taxon>Cytophagales</taxon>
        <taxon>Cytophagaceae</taxon>
        <taxon>Siphonobacter</taxon>
    </lineage>
</organism>
<name>A0A2S7IG88_9BACT</name>
<protein>
    <submittedName>
        <fullName evidence="3">Stress protein</fullName>
    </submittedName>
</protein>
<keyword evidence="4" id="KW-1185">Reference proteome</keyword>
<sequence length="138" mass="15748">MKNVSRRKFLTTSAVVAATPATVLPVAAAPSKELFVHHVYFFLKNKGNEADRTKLMEGLEKLRKVPTIRLSHIGVPAPTNRSVIEKGYDVSWMLFFDNLDEEEIYQKHPIHLKFVEDYSHLWEKVIVYDSIGPAPKKA</sequence>
<proteinExistence type="predicted"/>
<evidence type="ECO:0000259" key="2">
    <source>
        <dbReference type="PROSITE" id="PS51502"/>
    </source>
</evidence>
<feature type="domain" description="Stress-response A/B barrel" evidence="2">
    <location>
        <begin position="35"/>
        <end position="130"/>
    </location>
</feature>
<keyword evidence="1" id="KW-0732">Signal</keyword>
<dbReference type="PROSITE" id="PS51502">
    <property type="entry name" value="S_R_A_B_BARREL"/>
    <property type="match status" value="1"/>
</dbReference>
<reference evidence="4" key="1">
    <citation type="submission" date="2018-02" db="EMBL/GenBank/DDBJ databases">
        <title>Genome sequencing of Solimonas sp. HR-BB.</title>
        <authorList>
            <person name="Lee Y."/>
            <person name="Jeon C.O."/>
        </authorList>
    </citation>
    <scope>NUCLEOTIDE SEQUENCE [LARGE SCALE GENOMIC DNA]</scope>
    <source>
        <strain evidence="4">HR-U</strain>
    </source>
</reference>
<dbReference type="InterPro" id="IPR006311">
    <property type="entry name" value="TAT_signal"/>
</dbReference>
<evidence type="ECO:0000313" key="3">
    <source>
        <dbReference type="EMBL" id="PQA54113.1"/>
    </source>
</evidence>
<dbReference type="SMART" id="SM00886">
    <property type="entry name" value="Dabb"/>
    <property type="match status" value="1"/>
</dbReference>
<dbReference type="SUPFAM" id="SSF54909">
    <property type="entry name" value="Dimeric alpha+beta barrel"/>
    <property type="match status" value="1"/>
</dbReference>
<dbReference type="PROSITE" id="PS51318">
    <property type="entry name" value="TAT"/>
    <property type="match status" value="1"/>
</dbReference>
<dbReference type="Pfam" id="PF07876">
    <property type="entry name" value="Dabb"/>
    <property type="match status" value="1"/>
</dbReference>
<dbReference type="InterPro" id="IPR011008">
    <property type="entry name" value="Dimeric_a/b-barrel"/>
</dbReference>
<dbReference type="RefSeq" id="WP_104715805.1">
    <property type="nucleotide sequence ID" value="NZ_PTRA01000007.1"/>
</dbReference>
<dbReference type="InterPro" id="IPR013097">
    <property type="entry name" value="Dabb"/>
</dbReference>
<dbReference type="OrthoDB" id="7189263at2"/>
<dbReference type="Proteomes" id="UP000239590">
    <property type="component" value="Unassembled WGS sequence"/>
</dbReference>
<feature type="signal peptide" evidence="1">
    <location>
        <begin position="1"/>
        <end position="28"/>
    </location>
</feature>
<comment type="caution">
    <text evidence="3">The sequence shown here is derived from an EMBL/GenBank/DDBJ whole genome shotgun (WGS) entry which is preliminary data.</text>
</comment>
<evidence type="ECO:0000256" key="1">
    <source>
        <dbReference type="SAM" id="SignalP"/>
    </source>
</evidence>
<dbReference type="Gene3D" id="3.30.70.100">
    <property type="match status" value="1"/>
</dbReference>
<dbReference type="AlphaFoldDB" id="A0A2S7IG88"/>
<accession>A0A2S7IG88</accession>